<feature type="repeat" description="TPR" evidence="10">
    <location>
        <begin position="363"/>
        <end position="396"/>
    </location>
</feature>
<dbReference type="InterPro" id="IPR027417">
    <property type="entry name" value="P-loop_NTPase"/>
</dbReference>
<dbReference type="PROSITE" id="PS50005">
    <property type="entry name" value="TPR"/>
    <property type="match status" value="6"/>
</dbReference>
<feature type="repeat" description="TPR" evidence="10">
    <location>
        <begin position="405"/>
        <end position="438"/>
    </location>
</feature>
<dbReference type="SUPFAM" id="SSF48452">
    <property type="entry name" value="TPR-like"/>
    <property type="match status" value="2"/>
</dbReference>
<dbReference type="GO" id="GO:0005737">
    <property type="term" value="C:cytoplasm"/>
    <property type="evidence" value="ECO:0007669"/>
    <property type="project" value="TreeGrafter"/>
</dbReference>
<dbReference type="SMART" id="SM00028">
    <property type="entry name" value="TPR"/>
    <property type="match status" value="7"/>
</dbReference>
<proteinExistence type="inferred from homology"/>
<keyword evidence="9" id="KW-0206">Cytoskeleton</keyword>
<evidence type="ECO:0000256" key="5">
    <source>
        <dbReference type="ARBA" id="ARBA00022737"/>
    </source>
</evidence>
<dbReference type="EMBL" id="BDUD01000001">
    <property type="protein sequence ID" value="GBG16563.1"/>
    <property type="molecule type" value="Genomic_DNA"/>
</dbReference>
<dbReference type="Gene3D" id="1.25.40.10">
    <property type="entry name" value="Tetratricopeptide repeat domain"/>
    <property type="match status" value="2"/>
</dbReference>
<keyword evidence="4" id="KW-0493">Microtubule</keyword>
<keyword evidence="5" id="KW-0677">Repeat</keyword>
<comment type="subcellular location">
    <subcellularLocation>
        <location evidence="1">Cytoplasm</location>
        <location evidence="1">Cytoskeleton</location>
    </subcellularLocation>
</comment>
<dbReference type="Pfam" id="PF13424">
    <property type="entry name" value="TPR_12"/>
    <property type="match status" value="2"/>
</dbReference>
<dbReference type="PRINTS" id="PR00381">
    <property type="entry name" value="KINESINLIGHT"/>
</dbReference>
<dbReference type="AlphaFoldDB" id="A0A2R5FJY5"/>
<evidence type="ECO:0000256" key="3">
    <source>
        <dbReference type="ARBA" id="ARBA00022490"/>
    </source>
</evidence>
<evidence type="ECO:0000313" key="11">
    <source>
        <dbReference type="EMBL" id="GBG16563.1"/>
    </source>
</evidence>
<evidence type="ECO:0000256" key="2">
    <source>
        <dbReference type="ARBA" id="ARBA00009622"/>
    </source>
</evidence>
<keyword evidence="7" id="KW-0175">Coiled coil</keyword>
<dbReference type="OrthoDB" id="582340at2"/>
<keyword evidence="6 10" id="KW-0802">TPR repeat</keyword>
<dbReference type="InterPro" id="IPR002151">
    <property type="entry name" value="Kinesin_light"/>
</dbReference>
<dbReference type="InterPro" id="IPR019734">
    <property type="entry name" value="TPR_rpt"/>
</dbReference>
<comment type="caution">
    <text evidence="11">The sequence shown here is derived from an EMBL/GenBank/DDBJ whole genome shotgun (WGS) entry which is preliminary data.</text>
</comment>
<name>A0A2R5FJY5_NOSCO</name>
<evidence type="ECO:0000256" key="1">
    <source>
        <dbReference type="ARBA" id="ARBA00004245"/>
    </source>
</evidence>
<sequence length="630" mass="72311">MQWANFLAEEAADHSLSLEQTAAFLKYYNNENLGKSEAKLLSELNVDVAAFRKRMSEIYEKFAQSYPELAISNNRDKLETLQAYLRAKYNSELDVLKPSAAIKLLKALVVRERLQQEPWVARRICKFLEYLPLALELVGRYLDKMPDLSLETLLKRLEKKRVEHESVLNTNSLMSYEYGVAEAFELSWEQLDENAQSFGCLLSLCALADIPLSLETRKDNNKQELWQKAIADLLELHLLQQKSKGIYCLNPLIRQLFKMKLDKSNEGDEAKSNFAAMMLEVAKLIPQQPNPEDILNLTPHIPHIIEVATHLSQYVGDENLITLFTKLSWFYQGQGLYQQAEYWLQQCVELTQNRLSLEHTNVAASLNNLAGFYKSTGRYSEAETLYQQALELSKRLLGDNHLDVATSLNNLAQLYDSTGRYSEAEPLYHQALKLRKRLLGEEHTDVATTLSYLALLYESIGRYNQAEPLYQQALKLWKRLVGEEHPHVATTLNNLAALYCYTGRYSKAEPLLKKALEMRKRLLGENHLDVATSLNNLAQLYESTQRYSKAEPLYQEALEVSKRLLGDNHPDVAISLNNLAALYRNTRRYRKAKPLFEQALKICEQTLGVSHPTTMTIRANYASFLREAYH</sequence>
<dbReference type="InterPro" id="IPR011990">
    <property type="entry name" value="TPR-like_helical_dom_sf"/>
</dbReference>
<evidence type="ECO:0000256" key="8">
    <source>
        <dbReference type="ARBA" id="ARBA00023175"/>
    </source>
</evidence>
<dbReference type="Pfam" id="PF13374">
    <property type="entry name" value="TPR_10"/>
    <property type="match status" value="3"/>
</dbReference>
<gene>
    <name evidence="11" type="ORF">NIES4072_02090</name>
</gene>
<organism evidence="11 12">
    <name type="scientific">Nostoc commune NIES-4072</name>
    <dbReference type="NCBI Taxonomy" id="2005467"/>
    <lineage>
        <taxon>Bacteria</taxon>
        <taxon>Bacillati</taxon>
        <taxon>Cyanobacteriota</taxon>
        <taxon>Cyanophyceae</taxon>
        <taxon>Nostocales</taxon>
        <taxon>Nostocaceae</taxon>
        <taxon>Nostoc</taxon>
    </lineage>
</organism>
<comment type="similarity">
    <text evidence="2">Belongs to the kinesin light chain family.</text>
</comment>
<dbReference type="GO" id="GO:0005874">
    <property type="term" value="C:microtubule"/>
    <property type="evidence" value="ECO:0007669"/>
    <property type="project" value="UniProtKB-KW"/>
</dbReference>
<feature type="repeat" description="TPR" evidence="10">
    <location>
        <begin position="573"/>
        <end position="606"/>
    </location>
</feature>
<dbReference type="SUPFAM" id="SSF52540">
    <property type="entry name" value="P-loop containing nucleoside triphosphate hydrolases"/>
    <property type="match status" value="1"/>
</dbReference>
<accession>A0A2R5FJY5</accession>
<evidence type="ECO:0000256" key="6">
    <source>
        <dbReference type="ARBA" id="ARBA00022803"/>
    </source>
</evidence>
<dbReference type="Proteomes" id="UP000245124">
    <property type="component" value="Unassembled WGS sequence"/>
</dbReference>
<dbReference type="GO" id="GO:0007018">
    <property type="term" value="P:microtubule-based movement"/>
    <property type="evidence" value="ECO:0007669"/>
    <property type="project" value="TreeGrafter"/>
</dbReference>
<keyword evidence="12" id="KW-1185">Reference proteome</keyword>
<dbReference type="PANTHER" id="PTHR45783">
    <property type="entry name" value="KINESIN LIGHT CHAIN"/>
    <property type="match status" value="1"/>
</dbReference>
<reference evidence="11 12" key="1">
    <citation type="submission" date="2017-06" db="EMBL/GenBank/DDBJ databases">
        <title>Genome sequencing of cyanobaciteial culture collection at National Institute for Environmental Studies (NIES).</title>
        <authorList>
            <person name="Hirose Y."/>
            <person name="Shimura Y."/>
            <person name="Fujisawa T."/>
            <person name="Nakamura Y."/>
            <person name="Kawachi M."/>
        </authorList>
    </citation>
    <scope>NUCLEOTIDE SEQUENCE [LARGE SCALE GENOMIC DNA]</scope>
    <source>
        <strain evidence="11 12">NIES-4072</strain>
    </source>
</reference>
<evidence type="ECO:0000256" key="10">
    <source>
        <dbReference type="PROSITE-ProRule" id="PRU00339"/>
    </source>
</evidence>
<evidence type="ECO:0000313" key="12">
    <source>
        <dbReference type="Proteomes" id="UP000245124"/>
    </source>
</evidence>
<evidence type="ECO:0000256" key="9">
    <source>
        <dbReference type="ARBA" id="ARBA00023212"/>
    </source>
</evidence>
<keyword evidence="8" id="KW-0505">Motor protein</keyword>
<feature type="repeat" description="TPR" evidence="10">
    <location>
        <begin position="447"/>
        <end position="480"/>
    </location>
</feature>
<evidence type="ECO:0000256" key="4">
    <source>
        <dbReference type="ARBA" id="ARBA00022701"/>
    </source>
</evidence>
<protein>
    <submittedName>
        <fullName evidence="11">TPR repeat-containing protein</fullName>
    </submittedName>
</protein>
<dbReference type="RefSeq" id="WP_109006914.1">
    <property type="nucleotide sequence ID" value="NZ_BDUD01000001.1"/>
</dbReference>
<feature type="repeat" description="TPR" evidence="10">
    <location>
        <begin position="531"/>
        <end position="564"/>
    </location>
</feature>
<dbReference type="PANTHER" id="PTHR45783:SF3">
    <property type="entry name" value="KINESIN LIGHT CHAIN"/>
    <property type="match status" value="1"/>
</dbReference>
<dbReference type="GO" id="GO:0019894">
    <property type="term" value="F:kinesin binding"/>
    <property type="evidence" value="ECO:0007669"/>
    <property type="project" value="TreeGrafter"/>
</dbReference>
<dbReference type="GO" id="GO:0005871">
    <property type="term" value="C:kinesin complex"/>
    <property type="evidence" value="ECO:0007669"/>
    <property type="project" value="InterPro"/>
</dbReference>
<keyword evidence="3" id="KW-0963">Cytoplasm</keyword>
<feature type="repeat" description="TPR" evidence="10">
    <location>
        <begin position="489"/>
        <end position="522"/>
    </location>
</feature>
<evidence type="ECO:0000256" key="7">
    <source>
        <dbReference type="ARBA" id="ARBA00023054"/>
    </source>
</evidence>